<dbReference type="InterPro" id="IPR038503">
    <property type="entry name" value="SpoIIIAH_sf"/>
</dbReference>
<evidence type="ECO:0000313" key="4">
    <source>
        <dbReference type="Proteomes" id="UP000613512"/>
    </source>
</evidence>
<protein>
    <submittedName>
        <fullName evidence="3">Stage III sporulation protein AH</fullName>
    </submittedName>
</protein>
<accession>A0A916RVA7</accession>
<dbReference type="InterPro" id="IPR024232">
    <property type="entry name" value="SpoIIIAH"/>
</dbReference>
<sequence length="183" mass="20637">MLKKQTVWLLTMLSLMIVLSVYYMSQDRDDLAFINNGDEANYEDASSETTTGDEDVNVTPSTPEGNELFTVLRMEVQDERSIKKDRLQDIVASSTASAEEKKQAYDEMDAIDAAKMKETIIEESILASAEYQDVLVRSEDDVVHVHVQADELSKTEVVNIMQMVRDEFGDITVDVILQPMTES</sequence>
<dbReference type="Pfam" id="PF12685">
    <property type="entry name" value="SpoIIIAH"/>
    <property type="match status" value="1"/>
</dbReference>
<feature type="region of interest" description="Disordered" evidence="1">
    <location>
        <begin position="41"/>
        <end position="64"/>
    </location>
</feature>
<reference evidence="3" key="2">
    <citation type="submission" date="2020-09" db="EMBL/GenBank/DDBJ databases">
        <authorList>
            <person name="Sun Q."/>
            <person name="Zhou Y."/>
        </authorList>
    </citation>
    <scope>NUCLEOTIDE SEQUENCE</scope>
    <source>
        <strain evidence="3">CGMCC 1.12408</strain>
    </source>
</reference>
<feature type="transmembrane region" description="Helical" evidence="2">
    <location>
        <begin position="7"/>
        <end position="25"/>
    </location>
</feature>
<evidence type="ECO:0000256" key="1">
    <source>
        <dbReference type="SAM" id="MobiDB-lite"/>
    </source>
</evidence>
<dbReference type="Proteomes" id="UP000613512">
    <property type="component" value="Unassembled WGS sequence"/>
</dbReference>
<dbReference type="AlphaFoldDB" id="A0A916RVA7"/>
<dbReference type="EMBL" id="BMEY01000004">
    <property type="protein sequence ID" value="GGA68088.1"/>
    <property type="molecule type" value="Genomic_DNA"/>
</dbReference>
<keyword evidence="2" id="KW-0472">Membrane</keyword>
<reference evidence="3" key="1">
    <citation type="journal article" date="2014" name="Int. J. Syst. Evol. Microbiol.">
        <title>Complete genome sequence of Corynebacterium casei LMG S-19264T (=DSM 44701T), isolated from a smear-ripened cheese.</title>
        <authorList>
            <consortium name="US DOE Joint Genome Institute (JGI-PGF)"/>
            <person name="Walter F."/>
            <person name="Albersmeier A."/>
            <person name="Kalinowski J."/>
            <person name="Ruckert C."/>
        </authorList>
    </citation>
    <scope>NUCLEOTIDE SEQUENCE</scope>
    <source>
        <strain evidence="3">CGMCC 1.12408</strain>
    </source>
</reference>
<evidence type="ECO:0000256" key="2">
    <source>
        <dbReference type="SAM" id="Phobius"/>
    </source>
</evidence>
<gene>
    <name evidence="3" type="ORF">GCM10008025_10030</name>
</gene>
<keyword evidence="4" id="KW-1185">Reference proteome</keyword>
<organism evidence="3 4">
    <name type="scientific">Ornithinibacillus halotolerans</name>
    <dbReference type="NCBI Taxonomy" id="1274357"/>
    <lineage>
        <taxon>Bacteria</taxon>
        <taxon>Bacillati</taxon>
        <taxon>Bacillota</taxon>
        <taxon>Bacilli</taxon>
        <taxon>Bacillales</taxon>
        <taxon>Bacillaceae</taxon>
        <taxon>Ornithinibacillus</taxon>
    </lineage>
</organism>
<comment type="caution">
    <text evidence="3">The sequence shown here is derived from an EMBL/GenBank/DDBJ whole genome shotgun (WGS) entry which is preliminary data.</text>
</comment>
<name>A0A916RVA7_9BACI</name>
<proteinExistence type="predicted"/>
<dbReference type="RefSeq" id="WP_188383600.1">
    <property type="nucleotide sequence ID" value="NZ_BMEY01000004.1"/>
</dbReference>
<keyword evidence="2" id="KW-0812">Transmembrane</keyword>
<dbReference type="Gene3D" id="1.10.287.4300">
    <property type="entry name" value="Stage III sporulation protein AH-like"/>
    <property type="match status" value="1"/>
</dbReference>
<evidence type="ECO:0000313" key="3">
    <source>
        <dbReference type="EMBL" id="GGA68088.1"/>
    </source>
</evidence>
<keyword evidence="2" id="KW-1133">Transmembrane helix</keyword>
<feature type="compositionally biased region" description="Acidic residues" evidence="1">
    <location>
        <begin position="41"/>
        <end position="56"/>
    </location>
</feature>